<feature type="compositionally biased region" description="Polar residues" evidence="1">
    <location>
        <begin position="224"/>
        <end position="237"/>
    </location>
</feature>
<feature type="region of interest" description="Disordered" evidence="1">
    <location>
        <begin position="206"/>
        <end position="246"/>
    </location>
</feature>
<proteinExistence type="predicted"/>
<evidence type="ECO:0000313" key="2">
    <source>
        <dbReference type="EMBL" id="KAF9449992.1"/>
    </source>
</evidence>
<organism evidence="2 3">
    <name type="scientific">Macrolepiota fuliginosa MF-IS2</name>
    <dbReference type="NCBI Taxonomy" id="1400762"/>
    <lineage>
        <taxon>Eukaryota</taxon>
        <taxon>Fungi</taxon>
        <taxon>Dikarya</taxon>
        <taxon>Basidiomycota</taxon>
        <taxon>Agaricomycotina</taxon>
        <taxon>Agaricomycetes</taxon>
        <taxon>Agaricomycetidae</taxon>
        <taxon>Agaricales</taxon>
        <taxon>Agaricineae</taxon>
        <taxon>Agaricaceae</taxon>
        <taxon>Macrolepiota</taxon>
    </lineage>
</organism>
<accession>A0A9P6C3E4</accession>
<reference evidence="2" key="1">
    <citation type="submission" date="2020-11" db="EMBL/GenBank/DDBJ databases">
        <authorList>
            <consortium name="DOE Joint Genome Institute"/>
            <person name="Ahrendt S."/>
            <person name="Riley R."/>
            <person name="Andreopoulos W."/>
            <person name="Labutti K."/>
            <person name="Pangilinan J."/>
            <person name="Ruiz-Duenas F.J."/>
            <person name="Barrasa J.M."/>
            <person name="Sanchez-Garcia M."/>
            <person name="Camarero S."/>
            <person name="Miyauchi S."/>
            <person name="Serrano A."/>
            <person name="Linde D."/>
            <person name="Babiker R."/>
            <person name="Drula E."/>
            <person name="Ayuso-Fernandez I."/>
            <person name="Pacheco R."/>
            <person name="Padilla G."/>
            <person name="Ferreira P."/>
            <person name="Barriuso J."/>
            <person name="Kellner H."/>
            <person name="Castanera R."/>
            <person name="Alfaro M."/>
            <person name="Ramirez L."/>
            <person name="Pisabarro A.G."/>
            <person name="Kuo A."/>
            <person name="Tritt A."/>
            <person name="Lipzen A."/>
            <person name="He G."/>
            <person name="Yan M."/>
            <person name="Ng V."/>
            <person name="Cullen D."/>
            <person name="Martin F."/>
            <person name="Rosso M.-N."/>
            <person name="Henrissat B."/>
            <person name="Hibbett D."/>
            <person name="Martinez A.T."/>
            <person name="Grigoriev I.V."/>
        </authorList>
    </citation>
    <scope>NUCLEOTIDE SEQUENCE</scope>
    <source>
        <strain evidence="2">MF-IS2</strain>
    </source>
</reference>
<feature type="region of interest" description="Disordered" evidence="1">
    <location>
        <begin position="132"/>
        <end position="167"/>
    </location>
</feature>
<feature type="compositionally biased region" description="Basic and acidic residues" evidence="1">
    <location>
        <begin position="206"/>
        <end position="217"/>
    </location>
</feature>
<protein>
    <submittedName>
        <fullName evidence="2">Uncharacterized protein</fullName>
    </submittedName>
</protein>
<name>A0A9P6C3E4_9AGAR</name>
<gene>
    <name evidence="2" type="ORF">P691DRAFT_666310</name>
</gene>
<sequence length="412" mass="44579">MATQILARTGATPASARTIFNPSTPRSILKRPTPLPLSPSPFPFSAKFSAYISPSVKSPHVHFPPSPRLISTFTTHSPNTYDRAPISVSPNPLALPAWGDRVYSPTLDGFKLADPPKQDPFVFLRIESPRLTDFEDPRSPPPNPRARKSGNNIRFADLPNTPARDPTELGKALMRYPRSPYPSAPLSPVDFDPEVTEGFALREKATSRRTLSLDEKKSKRQRRTQSNSWTTPFTQIPSPLGRPNLSPVIEQRAGTRPSAQLNQAFWQSMSLHSAFASAKGALTARQPSTTSLSSSLFPDAESDVVPGSLRPEDTDAQPQFLFATRDGVLWSPGLPKGGRPGTTSSTSLSAISRSLVASPSPNDPTAAFPSFSAVFDTTTSDGGAVAPELAILLQYPPRVQVVDKHVRKGNGI</sequence>
<dbReference type="OrthoDB" id="2911012at2759"/>
<dbReference type="EMBL" id="MU151115">
    <property type="protein sequence ID" value="KAF9449992.1"/>
    <property type="molecule type" value="Genomic_DNA"/>
</dbReference>
<keyword evidence="3" id="KW-1185">Reference proteome</keyword>
<feature type="region of interest" description="Disordered" evidence="1">
    <location>
        <begin position="1"/>
        <end position="34"/>
    </location>
</feature>
<comment type="caution">
    <text evidence="2">The sequence shown here is derived from an EMBL/GenBank/DDBJ whole genome shotgun (WGS) entry which is preliminary data.</text>
</comment>
<dbReference type="AlphaFoldDB" id="A0A9P6C3E4"/>
<dbReference type="Proteomes" id="UP000807342">
    <property type="component" value="Unassembled WGS sequence"/>
</dbReference>
<evidence type="ECO:0000256" key="1">
    <source>
        <dbReference type="SAM" id="MobiDB-lite"/>
    </source>
</evidence>
<evidence type="ECO:0000313" key="3">
    <source>
        <dbReference type="Proteomes" id="UP000807342"/>
    </source>
</evidence>